<feature type="signal peptide" evidence="1">
    <location>
        <begin position="1"/>
        <end position="24"/>
    </location>
</feature>
<dbReference type="AlphaFoldDB" id="A0A4V1HHQ1"/>
<reference evidence="2 3" key="1">
    <citation type="submission" date="2019-05" db="EMBL/GenBank/DDBJ databases">
        <title>Thiomicrorhabdus sediminis sp. nov, a novel sulfur-oxidizing bacterium isolated from coastal sediment.</title>
        <authorList>
            <person name="Liu X."/>
        </authorList>
    </citation>
    <scope>NUCLEOTIDE SEQUENCE [LARGE SCALE GENOMIC DNA]</scope>
    <source>
        <strain evidence="2 3">G1</strain>
    </source>
</reference>
<evidence type="ECO:0000313" key="2">
    <source>
        <dbReference type="EMBL" id="QCU89803.1"/>
    </source>
</evidence>
<dbReference type="Proteomes" id="UP000304864">
    <property type="component" value="Chromosome"/>
</dbReference>
<gene>
    <name evidence="2" type="ORF">FE785_03695</name>
</gene>
<organism evidence="2 3">
    <name type="scientific">Thiomicrorhabdus sediminis</name>
    <dbReference type="NCBI Taxonomy" id="2580412"/>
    <lineage>
        <taxon>Bacteria</taxon>
        <taxon>Pseudomonadati</taxon>
        <taxon>Pseudomonadota</taxon>
        <taxon>Gammaproteobacteria</taxon>
        <taxon>Thiotrichales</taxon>
        <taxon>Piscirickettsiaceae</taxon>
        <taxon>Thiomicrorhabdus</taxon>
    </lineage>
</organism>
<sequence length="137" mass="14560">MKSVKLIIAMSLLISHLFTGVSQAMTKPFNPAGSSDTVAAKLLAEDVHACHHNMTAKTAIDKSAHDCCDSQSTQNACPMCGEDCVCATGCHHVLSQNMLSVSQSSWQVLSLAVATADTYTVSIRPIFLPQEDIPPKG</sequence>
<feature type="chain" id="PRO_5020882039" evidence="1">
    <location>
        <begin position="25"/>
        <end position="137"/>
    </location>
</feature>
<dbReference type="EMBL" id="CP040602">
    <property type="protein sequence ID" value="QCU89803.1"/>
    <property type="molecule type" value="Genomic_DNA"/>
</dbReference>
<protein>
    <submittedName>
        <fullName evidence="2">Uncharacterized protein</fullName>
    </submittedName>
</protein>
<keyword evidence="1" id="KW-0732">Signal</keyword>
<proteinExistence type="predicted"/>
<evidence type="ECO:0000256" key="1">
    <source>
        <dbReference type="SAM" id="SignalP"/>
    </source>
</evidence>
<name>A0A4V1HHQ1_9GAMM</name>
<evidence type="ECO:0000313" key="3">
    <source>
        <dbReference type="Proteomes" id="UP000304864"/>
    </source>
</evidence>
<dbReference type="RefSeq" id="WP_138564480.1">
    <property type="nucleotide sequence ID" value="NZ_CP040602.1"/>
</dbReference>
<accession>A0A4V1HHQ1</accession>
<dbReference type="KEGG" id="thig:FE785_03695"/>
<keyword evidence="3" id="KW-1185">Reference proteome</keyword>